<dbReference type="InterPro" id="IPR003439">
    <property type="entry name" value="ABC_transporter-like_ATP-bd"/>
</dbReference>
<evidence type="ECO:0000256" key="2">
    <source>
        <dbReference type="ARBA" id="ARBA00022448"/>
    </source>
</evidence>
<dbReference type="SMART" id="SM00382">
    <property type="entry name" value="AAA"/>
    <property type="match status" value="1"/>
</dbReference>
<organism evidence="6 7">
    <name type="scientific">Paenibacillus sambharensis</name>
    <dbReference type="NCBI Taxonomy" id="1803190"/>
    <lineage>
        <taxon>Bacteria</taxon>
        <taxon>Bacillati</taxon>
        <taxon>Bacillota</taxon>
        <taxon>Bacilli</taxon>
        <taxon>Bacillales</taxon>
        <taxon>Paenibacillaceae</taxon>
        <taxon>Paenibacillus</taxon>
    </lineage>
</organism>
<accession>A0A2W1LWL7</accession>
<protein>
    <submittedName>
        <fullName evidence="6">ABC transporter ATP-binding protein</fullName>
    </submittedName>
</protein>
<keyword evidence="2" id="KW-0813">Transport</keyword>
<dbReference type="PROSITE" id="PS50893">
    <property type="entry name" value="ABC_TRANSPORTER_2"/>
    <property type="match status" value="1"/>
</dbReference>
<proteinExistence type="inferred from homology"/>
<reference evidence="6 7" key="1">
    <citation type="submission" date="2018-06" db="EMBL/GenBank/DDBJ databases">
        <title>Paenibacillus imtechensis sp. nov.</title>
        <authorList>
            <person name="Pinnaka A.K."/>
            <person name="Singh H."/>
            <person name="Kaur M."/>
        </authorList>
    </citation>
    <scope>NUCLEOTIDE SEQUENCE [LARGE SCALE GENOMIC DNA]</scope>
    <source>
        <strain evidence="6 7">SMB1</strain>
    </source>
</reference>
<dbReference type="GO" id="GO:0005524">
    <property type="term" value="F:ATP binding"/>
    <property type="evidence" value="ECO:0007669"/>
    <property type="project" value="UniProtKB-KW"/>
</dbReference>
<evidence type="ECO:0000256" key="4">
    <source>
        <dbReference type="ARBA" id="ARBA00022840"/>
    </source>
</evidence>
<evidence type="ECO:0000313" key="6">
    <source>
        <dbReference type="EMBL" id="PZD96181.1"/>
    </source>
</evidence>
<evidence type="ECO:0000259" key="5">
    <source>
        <dbReference type="PROSITE" id="PS50893"/>
    </source>
</evidence>
<keyword evidence="7" id="KW-1185">Reference proteome</keyword>
<dbReference type="Pfam" id="PF00005">
    <property type="entry name" value="ABC_tran"/>
    <property type="match status" value="1"/>
</dbReference>
<dbReference type="GO" id="GO:0055085">
    <property type="term" value="P:transmembrane transport"/>
    <property type="evidence" value="ECO:0007669"/>
    <property type="project" value="UniProtKB-ARBA"/>
</dbReference>
<evidence type="ECO:0000256" key="3">
    <source>
        <dbReference type="ARBA" id="ARBA00022741"/>
    </source>
</evidence>
<comment type="caution">
    <text evidence="6">The sequence shown here is derived from an EMBL/GenBank/DDBJ whole genome shotgun (WGS) entry which is preliminary data.</text>
</comment>
<sequence>MPLEGKGLSYRYAQDGPWLLRRREITVRRGEVVGLQGPSGCGKTTLGRILAGYLQPHEGTVTLAGKAVRAARGYHPIQMVFQHPEQAVNPKWTMRSTIQEGWQADQPTMHRLGINEAWLDRVPAELSGGELQRCCIARALGPETAYLIADEMTAMLDAVTQAQIWHAMLELAQERSLGLLVISHDENLLKRICSRIEPM</sequence>
<evidence type="ECO:0000256" key="1">
    <source>
        <dbReference type="ARBA" id="ARBA00005417"/>
    </source>
</evidence>
<dbReference type="Gene3D" id="3.40.50.300">
    <property type="entry name" value="P-loop containing nucleotide triphosphate hydrolases"/>
    <property type="match status" value="1"/>
</dbReference>
<dbReference type="RefSeq" id="WP_111146469.1">
    <property type="nucleotide sequence ID" value="NZ_QKRB01000042.1"/>
</dbReference>
<dbReference type="PANTHER" id="PTHR43776:SF7">
    <property type="entry name" value="D,D-DIPEPTIDE TRANSPORT ATP-BINDING PROTEIN DDPF-RELATED"/>
    <property type="match status" value="1"/>
</dbReference>
<keyword evidence="3" id="KW-0547">Nucleotide-binding</keyword>
<comment type="similarity">
    <text evidence="1">Belongs to the ABC transporter superfamily.</text>
</comment>
<dbReference type="InterPro" id="IPR027417">
    <property type="entry name" value="P-loop_NTPase"/>
</dbReference>
<dbReference type="EMBL" id="QKRB01000042">
    <property type="protein sequence ID" value="PZD96181.1"/>
    <property type="molecule type" value="Genomic_DNA"/>
</dbReference>
<gene>
    <name evidence="6" type="ORF">DNH61_09770</name>
</gene>
<dbReference type="InterPro" id="IPR050319">
    <property type="entry name" value="ABC_transp_ATP-bind"/>
</dbReference>
<name>A0A2W1LWL7_9BACL</name>
<dbReference type="AlphaFoldDB" id="A0A2W1LWL7"/>
<dbReference type="SUPFAM" id="SSF52540">
    <property type="entry name" value="P-loop containing nucleoside triphosphate hydrolases"/>
    <property type="match status" value="1"/>
</dbReference>
<dbReference type="OrthoDB" id="9806285at2"/>
<dbReference type="GO" id="GO:0016887">
    <property type="term" value="F:ATP hydrolysis activity"/>
    <property type="evidence" value="ECO:0007669"/>
    <property type="project" value="InterPro"/>
</dbReference>
<dbReference type="Proteomes" id="UP000249522">
    <property type="component" value="Unassembled WGS sequence"/>
</dbReference>
<evidence type="ECO:0000313" key="7">
    <source>
        <dbReference type="Proteomes" id="UP000249522"/>
    </source>
</evidence>
<dbReference type="PANTHER" id="PTHR43776">
    <property type="entry name" value="TRANSPORT ATP-BINDING PROTEIN"/>
    <property type="match status" value="1"/>
</dbReference>
<dbReference type="InterPro" id="IPR003593">
    <property type="entry name" value="AAA+_ATPase"/>
</dbReference>
<feature type="domain" description="ABC transporter" evidence="5">
    <location>
        <begin position="3"/>
        <end position="199"/>
    </location>
</feature>
<keyword evidence="4 6" id="KW-0067">ATP-binding</keyword>